<organism evidence="1 2">
    <name type="scientific">Dyadobacter helix</name>
    <dbReference type="NCBI Taxonomy" id="2822344"/>
    <lineage>
        <taxon>Bacteria</taxon>
        <taxon>Pseudomonadati</taxon>
        <taxon>Bacteroidota</taxon>
        <taxon>Cytophagia</taxon>
        <taxon>Cytophagales</taxon>
        <taxon>Spirosomataceae</taxon>
        <taxon>Dyadobacter</taxon>
    </lineage>
</organism>
<reference evidence="1" key="1">
    <citation type="submission" date="2021-04" db="EMBL/GenBank/DDBJ databases">
        <authorList>
            <person name="Rodrigo-Torres L."/>
            <person name="Arahal R. D."/>
            <person name="Lucena T."/>
        </authorList>
    </citation>
    <scope>NUCLEOTIDE SEQUENCE</scope>
    <source>
        <strain evidence="1">CECT 9275</strain>
    </source>
</reference>
<gene>
    <name evidence="1" type="ORF">DYBT9275_02234</name>
</gene>
<evidence type="ECO:0000313" key="1">
    <source>
        <dbReference type="EMBL" id="CAG4999464.1"/>
    </source>
</evidence>
<evidence type="ECO:0000313" key="2">
    <source>
        <dbReference type="Proteomes" id="UP000680038"/>
    </source>
</evidence>
<keyword evidence="2" id="KW-1185">Reference proteome</keyword>
<protein>
    <submittedName>
        <fullName evidence="1">Uncharacterized protein</fullName>
    </submittedName>
</protein>
<proteinExistence type="predicted"/>
<sequence>MRQKDETRLWLSYREAFGVIAQQYYKAMLRYRMKFRVDSESATEAPCQMEGCAYNLSAFLSRCLLVLY</sequence>
<accession>A0A916JF98</accession>
<dbReference type="EMBL" id="CAJRAF010000002">
    <property type="protein sequence ID" value="CAG4999464.1"/>
    <property type="molecule type" value="Genomic_DNA"/>
</dbReference>
<name>A0A916JF98_9BACT</name>
<comment type="caution">
    <text evidence="1">The sequence shown here is derived from an EMBL/GenBank/DDBJ whole genome shotgun (WGS) entry which is preliminary data.</text>
</comment>
<dbReference type="Proteomes" id="UP000680038">
    <property type="component" value="Unassembled WGS sequence"/>
</dbReference>
<dbReference type="AlphaFoldDB" id="A0A916JF98"/>